<dbReference type="PANTHER" id="PTHR30329:SF21">
    <property type="entry name" value="LIPOPROTEIN YIAD-RELATED"/>
    <property type="match status" value="1"/>
</dbReference>
<keyword evidence="5" id="KW-0998">Cell outer membrane</keyword>
<dbReference type="Gene3D" id="3.50.4.10">
    <property type="entry name" value="Hepatocyte Growth Factor"/>
    <property type="match status" value="1"/>
</dbReference>
<comment type="caution">
    <text evidence="10">The sequence shown here is derived from an EMBL/GenBank/DDBJ whole genome shotgun (WGS) entry which is preliminary data.</text>
</comment>
<dbReference type="InterPro" id="IPR003609">
    <property type="entry name" value="Pan_app"/>
</dbReference>
<dbReference type="Pfam" id="PF14295">
    <property type="entry name" value="PAN_4"/>
    <property type="match status" value="1"/>
</dbReference>
<evidence type="ECO:0000256" key="6">
    <source>
        <dbReference type="PROSITE-ProRule" id="PRU00473"/>
    </source>
</evidence>
<dbReference type="InterPro" id="IPR006665">
    <property type="entry name" value="OmpA-like"/>
</dbReference>
<keyword evidence="2" id="KW-0677">Repeat</keyword>
<evidence type="ECO:0000256" key="4">
    <source>
        <dbReference type="ARBA" id="ARBA00023157"/>
    </source>
</evidence>
<dbReference type="PRINTS" id="PR01021">
    <property type="entry name" value="OMPADOMAIN"/>
</dbReference>
<evidence type="ECO:0000256" key="1">
    <source>
        <dbReference type="ARBA" id="ARBA00004442"/>
    </source>
</evidence>
<dbReference type="InterPro" id="IPR000177">
    <property type="entry name" value="Apple"/>
</dbReference>
<dbReference type="InterPro" id="IPR036737">
    <property type="entry name" value="OmpA-like_sf"/>
</dbReference>
<dbReference type="SMART" id="SM00223">
    <property type="entry name" value="APPLE"/>
    <property type="match status" value="1"/>
</dbReference>
<evidence type="ECO:0000259" key="9">
    <source>
        <dbReference type="PROSITE" id="PS51123"/>
    </source>
</evidence>
<keyword evidence="11" id="KW-1185">Reference proteome</keyword>
<dbReference type="CDD" id="cd01100">
    <property type="entry name" value="APPLE_Factor_XI_like"/>
    <property type="match status" value="1"/>
</dbReference>
<feature type="chain" id="PRO_5046425531" evidence="8">
    <location>
        <begin position="24"/>
        <end position="709"/>
    </location>
</feature>
<feature type="compositionally biased region" description="Basic and acidic residues" evidence="7">
    <location>
        <begin position="694"/>
        <end position="709"/>
    </location>
</feature>
<dbReference type="CDD" id="cd07185">
    <property type="entry name" value="OmpA_C-like"/>
    <property type="match status" value="1"/>
</dbReference>
<dbReference type="PANTHER" id="PTHR30329">
    <property type="entry name" value="STATOR ELEMENT OF FLAGELLAR MOTOR COMPLEX"/>
    <property type="match status" value="1"/>
</dbReference>
<dbReference type="SUPFAM" id="SSF103088">
    <property type="entry name" value="OmpA-like"/>
    <property type="match status" value="1"/>
</dbReference>
<sequence>MIRRLFGAAILLAGMVDGLGAVAQPAERPAMIRLVAAAENDADGRCAGAVFVINDSRAAITPVISGLSWLDERDGSRKGESQDLAPGEAPAGETVRVAGFDLPVPCARLRAVAGDLRCGEAACAAPVLGESRGLAGFRMPAGLARGLGNAVAQAPRPRIEALATPASSPAPDAAASTPAAPAATPSPMPALEPDTDRQGNDYRTDELAGGGAAACQALCLGEAMCRAFTFVPAAEGNGAGACWLKDGVPDAFPSGGMVSGVVRPDGASHLVAQASSDASAVAASPAADAPPAEPAPNMRPGWAEMRERVENGPEGDLVVRYGDIDNLGFGWAEGFDPFTGAVTDAHHFPFTPSPADPPGTDRILLGTGVVIPLDDRYGDGYHEHAERPAATPPEMRIPLAPLPAEMRQVLVQFFVDDFQSPVFESRFQVTLNGRRLPNFETVFNALNQSGPVGKLVSLRLLPEFFPLLAGGEAVFRIDDPDSGGKDGFAIDFIRVLVNPRIIHPATITARVLELGSDSPIAGALVEAGLSAGRTDAQGHVQLEGVPAGLVAVTANREGYDGATEMQDAVAGETVEVTLYLPRRQETASALRQEVERRGRATIRGIHFDFDRDTPRADSLPALEALQALIEEMKETAWVIEGHTDGVGGAAHNRRLSQARAEAVIAWLVARGIESSRLTPRGLGPDQPLADNATDEGRALNRRVEAVPLR</sequence>
<dbReference type="Gene3D" id="3.30.1330.60">
    <property type="entry name" value="OmpA-like domain"/>
    <property type="match status" value="1"/>
</dbReference>
<dbReference type="Proteomes" id="UP000698752">
    <property type="component" value="Unassembled WGS sequence"/>
</dbReference>
<dbReference type="Pfam" id="PF00691">
    <property type="entry name" value="OmpA"/>
    <property type="match status" value="1"/>
</dbReference>
<feature type="compositionally biased region" description="Low complexity" evidence="7">
    <location>
        <begin position="164"/>
        <end position="183"/>
    </location>
</feature>
<protein>
    <submittedName>
        <fullName evidence="10">OmpA family protein</fullName>
    </submittedName>
</protein>
<reference evidence="11" key="1">
    <citation type="journal article" date="2021" name="Syst. Appl. Microbiol.">
        <title>Roseomonas hellenica sp. nov., isolated from roots of wild-growing Alkanna tinctoria.</title>
        <authorList>
            <person name="Rat A."/>
            <person name="Naranjo H.D."/>
            <person name="Lebbe L."/>
            <person name="Cnockaert M."/>
            <person name="Krigas N."/>
            <person name="Grigoriadou K."/>
            <person name="Maloupa E."/>
            <person name="Willems A."/>
        </authorList>
    </citation>
    <scope>NUCLEOTIDE SEQUENCE [LARGE SCALE GENOMIC DNA]</scope>
    <source>
        <strain evidence="11">LMG 31159</strain>
    </source>
</reference>
<evidence type="ECO:0000256" key="7">
    <source>
        <dbReference type="SAM" id="MobiDB-lite"/>
    </source>
</evidence>
<dbReference type="EMBL" id="JAAEDI010000024">
    <property type="protein sequence ID" value="MBR0652082.1"/>
    <property type="molecule type" value="Genomic_DNA"/>
</dbReference>
<feature type="compositionally biased region" description="Basic and acidic residues" evidence="7">
    <location>
        <begin position="194"/>
        <end position="205"/>
    </location>
</feature>
<evidence type="ECO:0000256" key="5">
    <source>
        <dbReference type="ARBA" id="ARBA00023237"/>
    </source>
</evidence>
<feature type="signal peptide" evidence="8">
    <location>
        <begin position="1"/>
        <end position="23"/>
    </location>
</feature>
<gene>
    <name evidence="10" type="ORF">GXW78_20665</name>
</gene>
<organism evidence="10 11">
    <name type="scientific">Neoroseomonas terrae</name>
    <dbReference type="NCBI Taxonomy" id="424799"/>
    <lineage>
        <taxon>Bacteria</taxon>
        <taxon>Pseudomonadati</taxon>
        <taxon>Pseudomonadota</taxon>
        <taxon>Alphaproteobacteria</taxon>
        <taxon>Acetobacterales</taxon>
        <taxon>Acetobacteraceae</taxon>
        <taxon>Neoroseomonas</taxon>
    </lineage>
</organism>
<proteinExistence type="predicted"/>
<dbReference type="PROSITE" id="PS51123">
    <property type="entry name" value="OMPA_2"/>
    <property type="match status" value="1"/>
</dbReference>
<accession>A0ABS5EM38</accession>
<keyword evidence="4" id="KW-1015">Disulfide bond</keyword>
<keyword evidence="3 6" id="KW-0472">Membrane</keyword>
<evidence type="ECO:0000256" key="3">
    <source>
        <dbReference type="ARBA" id="ARBA00023136"/>
    </source>
</evidence>
<evidence type="ECO:0000256" key="2">
    <source>
        <dbReference type="ARBA" id="ARBA00022737"/>
    </source>
</evidence>
<evidence type="ECO:0000313" key="10">
    <source>
        <dbReference type="EMBL" id="MBR0652082.1"/>
    </source>
</evidence>
<feature type="domain" description="OmpA-like" evidence="9">
    <location>
        <begin position="594"/>
        <end position="709"/>
    </location>
</feature>
<feature type="region of interest" description="Disordered" evidence="7">
    <location>
        <begin position="677"/>
        <end position="709"/>
    </location>
</feature>
<name>A0ABS5EM38_9PROT</name>
<dbReference type="RefSeq" id="WP_211870797.1">
    <property type="nucleotide sequence ID" value="NZ_JAAEDI010000024.1"/>
</dbReference>
<dbReference type="InterPro" id="IPR050330">
    <property type="entry name" value="Bact_OuterMem_StrucFunc"/>
</dbReference>
<keyword evidence="8" id="KW-0732">Signal</keyword>
<feature type="region of interest" description="Disordered" evidence="7">
    <location>
        <begin position="164"/>
        <end position="205"/>
    </location>
</feature>
<evidence type="ECO:0000313" key="11">
    <source>
        <dbReference type="Proteomes" id="UP000698752"/>
    </source>
</evidence>
<comment type="subcellular location">
    <subcellularLocation>
        <location evidence="1">Cell outer membrane</location>
    </subcellularLocation>
</comment>
<evidence type="ECO:0000256" key="8">
    <source>
        <dbReference type="SAM" id="SignalP"/>
    </source>
</evidence>
<dbReference type="InterPro" id="IPR006664">
    <property type="entry name" value="OMP_bac"/>
</dbReference>